<evidence type="ECO:0000313" key="3">
    <source>
        <dbReference type="EMBL" id="RPF26820.1"/>
    </source>
</evidence>
<keyword evidence="1" id="KW-0560">Oxidoreductase</keyword>
<evidence type="ECO:0000313" key="4">
    <source>
        <dbReference type="Proteomes" id="UP000280726"/>
    </source>
</evidence>
<dbReference type="Pfam" id="PF00296">
    <property type="entry name" value="Bac_luciferase"/>
    <property type="match status" value="1"/>
</dbReference>
<comment type="caution">
    <text evidence="3">The sequence shown here is derived from an EMBL/GenBank/DDBJ whole genome shotgun (WGS) entry which is preliminary data.</text>
</comment>
<dbReference type="SUPFAM" id="SSF51679">
    <property type="entry name" value="Bacterial luciferase-like"/>
    <property type="match status" value="1"/>
</dbReference>
<dbReference type="PANTHER" id="PTHR43244">
    <property type="match status" value="1"/>
</dbReference>
<reference evidence="3 4" key="1">
    <citation type="submission" date="2018-11" db="EMBL/GenBank/DDBJ databases">
        <title>Sequencing the genomes of 1000 actinobacteria strains.</title>
        <authorList>
            <person name="Klenk H.-P."/>
        </authorList>
    </citation>
    <scope>NUCLEOTIDE SEQUENCE [LARGE SCALE GENOMIC DNA]</scope>
    <source>
        <strain evidence="3 4">DSM 14418</strain>
    </source>
</reference>
<dbReference type="InterPro" id="IPR050564">
    <property type="entry name" value="F420-G6PD/mer"/>
</dbReference>
<dbReference type="Proteomes" id="UP000280726">
    <property type="component" value="Unassembled WGS sequence"/>
</dbReference>
<feature type="domain" description="Luciferase-like" evidence="2">
    <location>
        <begin position="55"/>
        <end position="362"/>
    </location>
</feature>
<proteinExistence type="predicted"/>
<dbReference type="AlphaFoldDB" id="A0A3N4Z6N0"/>
<name>A0A3N4Z6N0_9MICO</name>
<dbReference type="Gene3D" id="3.20.20.30">
    <property type="entry name" value="Luciferase-like domain"/>
    <property type="match status" value="1"/>
</dbReference>
<dbReference type="InterPro" id="IPR011251">
    <property type="entry name" value="Luciferase-like_dom"/>
</dbReference>
<keyword evidence="4" id="KW-1185">Reference proteome</keyword>
<accession>A0A3N4Z6N0</accession>
<sequence length="382" mass="39804">MTSSSAVPGTVAPSSPASSFPILTRSPPCGMITVMDDGAAPLRLGYSVGYWSAGPPPGAAEAVRLADELGLDSVWTAEAYGSDALTPLAWWGASTRHVRLGTAVAQMAARTPTATAMAALTLDHLSGGRFVLGLGASGPQVVEGWYGQPYPRPLERTREYVDVVRQVLRRDAPVHLDGRHYRLPYPGGQGKALRPTVHPLRPDLPVHLAAQGPRNTALAAEIADGWLPTFFAPRTSDAAAELLAEGFARRSAHLAPPAAFEICAGAPVALGSDVEAAADTLRPMFALYIGGMGSSTANFHRAALERLGHEAACAEVSRRWAAGDRAGAAAAVPTDLVLDVALAGSPAQLREQLGAWERSVVTTLVIQTDARALGPVVAALRG</sequence>
<dbReference type="EMBL" id="RKRA01000001">
    <property type="protein sequence ID" value="RPF26820.1"/>
    <property type="molecule type" value="Genomic_DNA"/>
</dbReference>
<evidence type="ECO:0000259" key="2">
    <source>
        <dbReference type="Pfam" id="PF00296"/>
    </source>
</evidence>
<protein>
    <submittedName>
        <fullName evidence="3">F420-dependent oxidoreductase-like protein</fullName>
    </submittedName>
</protein>
<dbReference type="GO" id="GO:0016705">
    <property type="term" value="F:oxidoreductase activity, acting on paired donors, with incorporation or reduction of molecular oxygen"/>
    <property type="evidence" value="ECO:0007669"/>
    <property type="project" value="InterPro"/>
</dbReference>
<evidence type="ECO:0000256" key="1">
    <source>
        <dbReference type="ARBA" id="ARBA00023002"/>
    </source>
</evidence>
<dbReference type="CDD" id="cd01097">
    <property type="entry name" value="Tetrahydromethanopterin_reductase"/>
    <property type="match status" value="1"/>
</dbReference>
<organism evidence="3 4">
    <name type="scientific">Georgenia muralis</name>
    <dbReference type="NCBI Taxonomy" id="154117"/>
    <lineage>
        <taxon>Bacteria</taxon>
        <taxon>Bacillati</taxon>
        <taxon>Actinomycetota</taxon>
        <taxon>Actinomycetes</taxon>
        <taxon>Micrococcales</taxon>
        <taxon>Bogoriellaceae</taxon>
        <taxon>Georgenia</taxon>
    </lineage>
</organism>
<dbReference type="InterPro" id="IPR036661">
    <property type="entry name" value="Luciferase-like_sf"/>
</dbReference>
<gene>
    <name evidence="3" type="ORF">EDD32_1278</name>
</gene>
<dbReference type="PANTHER" id="PTHR43244:SF1">
    <property type="entry name" value="5,10-METHYLENETETRAHYDROMETHANOPTERIN REDUCTASE"/>
    <property type="match status" value="1"/>
</dbReference>
<dbReference type="NCBIfam" id="TIGR03559">
    <property type="entry name" value="F420_Rv3520c"/>
    <property type="match status" value="1"/>
</dbReference>
<dbReference type="InterPro" id="IPR019951">
    <property type="entry name" value="F420_OxRdatse_Rv3520c_pred"/>
</dbReference>